<dbReference type="Pfam" id="PF07985">
    <property type="entry name" value="SRR1"/>
    <property type="match status" value="1"/>
</dbReference>
<name>A0A0M9VQD6_9BASI</name>
<comment type="caution">
    <text evidence="3">The sequence shown here is derived from an EMBL/GenBank/DDBJ whole genome shotgun (WGS) entry which is preliminary data.</text>
</comment>
<dbReference type="OrthoDB" id="551431at2759"/>
<organism evidence="3 4">
    <name type="scientific">Malassezia pachydermatis</name>
    <dbReference type="NCBI Taxonomy" id="77020"/>
    <lineage>
        <taxon>Eukaryota</taxon>
        <taxon>Fungi</taxon>
        <taxon>Dikarya</taxon>
        <taxon>Basidiomycota</taxon>
        <taxon>Ustilaginomycotina</taxon>
        <taxon>Malasseziomycetes</taxon>
        <taxon>Malasseziales</taxon>
        <taxon>Malasseziaceae</taxon>
        <taxon>Malassezia</taxon>
    </lineage>
</organism>
<evidence type="ECO:0000256" key="1">
    <source>
        <dbReference type="ARBA" id="ARBA00009856"/>
    </source>
</evidence>
<reference evidence="3 4" key="1">
    <citation type="submission" date="2015-07" db="EMBL/GenBank/DDBJ databases">
        <title>Draft Genome Sequence of Malassezia furfur CBS1878 and Malassezia pachydermatis CBS1879.</title>
        <authorList>
            <person name="Triana S."/>
            <person name="Ohm R."/>
            <person name="Gonzalez A."/>
            <person name="DeCock H."/>
            <person name="Restrepo S."/>
            <person name="Celis A."/>
        </authorList>
    </citation>
    <scope>NUCLEOTIDE SEQUENCE [LARGE SCALE GENOMIC DNA]</scope>
    <source>
        <strain evidence="3 4">CBS 1879</strain>
    </source>
</reference>
<evidence type="ECO:0000313" key="3">
    <source>
        <dbReference type="EMBL" id="KOS15232.1"/>
    </source>
</evidence>
<protein>
    <submittedName>
        <fullName evidence="3">Sensitivity to red light reduced protein</fullName>
    </submittedName>
</protein>
<dbReference type="VEuPathDB" id="FungiDB:Malapachy_2308"/>
<dbReference type="InterPro" id="IPR040044">
    <property type="entry name" value="SRR1L"/>
</dbReference>
<dbReference type="PANTHER" id="PTHR28626">
    <property type="entry name" value="SRR1-LIKE PROTEIN"/>
    <property type="match status" value="1"/>
</dbReference>
<evidence type="ECO:0000313" key="4">
    <source>
        <dbReference type="Proteomes" id="UP000037751"/>
    </source>
</evidence>
<dbReference type="EMBL" id="LGAV01000002">
    <property type="protein sequence ID" value="KOS15232.1"/>
    <property type="molecule type" value="Genomic_DNA"/>
</dbReference>
<dbReference type="AlphaFoldDB" id="A0A0M9VQD6"/>
<dbReference type="GO" id="GO:0005737">
    <property type="term" value="C:cytoplasm"/>
    <property type="evidence" value="ECO:0007669"/>
    <property type="project" value="TreeGrafter"/>
</dbReference>
<dbReference type="PANTHER" id="PTHR28626:SF3">
    <property type="entry name" value="SRR1-LIKE PROTEIN"/>
    <property type="match status" value="1"/>
</dbReference>
<evidence type="ECO:0000259" key="2">
    <source>
        <dbReference type="Pfam" id="PF07985"/>
    </source>
</evidence>
<comment type="similarity">
    <text evidence="1">Belongs to the SRR1 family.</text>
</comment>
<dbReference type="GeneID" id="28728675"/>
<accession>A0A0M9VQD6</accession>
<dbReference type="InterPro" id="IPR012942">
    <property type="entry name" value="SRR1-like"/>
</dbReference>
<proteinExistence type="inferred from homology"/>
<feature type="domain" description="SRR1-like" evidence="2">
    <location>
        <begin position="84"/>
        <end position="224"/>
    </location>
</feature>
<dbReference type="RefSeq" id="XP_017992864.1">
    <property type="nucleotide sequence ID" value="XM_018136800.1"/>
</dbReference>
<dbReference type="Proteomes" id="UP000037751">
    <property type="component" value="Unassembled WGS sequence"/>
</dbReference>
<keyword evidence="4" id="KW-1185">Reference proteome</keyword>
<sequence length="310" mass="33942">MIVTGEGPVAPLHVEKIGQAYKTSLLCDASSMLLRAMPSVPIEDSAPLWHALQTQIEAKKAELLAQPSWTQRWQSLTDAICARPSRPTQILCLGLGSLTSMAAQYQWACLTLLRTELATASTPLPVHLFDPVMTEEDRAFAESQGMAMLTDNKCGAYPLDEPTLAFMPHCPKELYEALLRANWTHARLSHLVLIGNALDAYTLFSSAMASLPCVHRILPYCHTYALLSAETRAPGALDMSVQVFFDTLNVPTDTATLTDGWSYQPARRKAKPRARKGRTAAPSTTVLTIEEEAFWALPPPMPPGPEVVTT</sequence>
<dbReference type="GO" id="GO:0005634">
    <property type="term" value="C:nucleus"/>
    <property type="evidence" value="ECO:0007669"/>
    <property type="project" value="TreeGrafter"/>
</dbReference>
<gene>
    <name evidence="3" type="ORF">Malapachy_2308</name>
</gene>